<reference evidence="2 3" key="2">
    <citation type="journal article" date="2011" name="Stand. Genomic Sci.">
        <title>Complete genome sequence of Tsukamurella paurometabola type strain (no. 33).</title>
        <authorList>
            <person name="Munk A.C."/>
            <person name="Lapidus A."/>
            <person name="Lucas S."/>
            <person name="Nolan M."/>
            <person name="Tice H."/>
            <person name="Cheng J.F."/>
            <person name="Del Rio T.G."/>
            <person name="Goodwin L."/>
            <person name="Pitluck S."/>
            <person name="Liolios K."/>
            <person name="Huntemann M."/>
            <person name="Ivanova N."/>
            <person name="Mavromatis K."/>
            <person name="Mikhailova N."/>
            <person name="Pati A."/>
            <person name="Chen A."/>
            <person name="Palaniappan K."/>
            <person name="Tapia R."/>
            <person name="Han C."/>
            <person name="Land M."/>
            <person name="Hauser L."/>
            <person name="Chang Y.J."/>
            <person name="Jeffries C.D."/>
            <person name="Brettin T."/>
            <person name="Yasawong M."/>
            <person name="Brambilla E.M."/>
            <person name="Rohde M."/>
            <person name="Sikorski J."/>
            <person name="Goker M."/>
            <person name="Detter J.C."/>
            <person name="Woyke T."/>
            <person name="Bristow J."/>
            <person name="Eisen J.A."/>
            <person name="Markowitz V."/>
            <person name="Hugenholtz P."/>
            <person name="Kyrpides N.C."/>
            <person name="Klenk H.P."/>
        </authorList>
    </citation>
    <scope>NUCLEOTIDE SEQUENCE [LARGE SCALE GENOMIC DNA]</scope>
    <source>
        <strain evidence="3">ATCC 8368 / DSM 20162 / CCUG 35730 / CIP 100753 / JCM 10117 / KCTC 9821 / NBRC 16120 / NCIMB 702349 / NCTC 13040</strain>
    </source>
</reference>
<feature type="region of interest" description="Disordered" evidence="1">
    <location>
        <begin position="1"/>
        <end position="27"/>
    </location>
</feature>
<gene>
    <name evidence="2" type="ordered locus">Tpau_4158</name>
</gene>
<organism evidence="2 3">
    <name type="scientific">Tsukamurella paurometabola (strain ATCC 8368 / DSM 20162 / CCUG 35730 / CIP 100753 / JCM 10117 / KCTC 9821 / NBRC 16120 / NCIMB 702349 / NCTC 13040)</name>
    <name type="common">Corynebacterium paurometabolum</name>
    <dbReference type="NCBI Taxonomy" id="521096"/>
    <lineage>
        <taxon>Bacteria</taxon>
        <taxon>Bacillati</taxon>
        <taxon>Actinomycetota</taxon>
        <taxon>Actinomycetes</taxon>
        <taxon>Mycobacteriales</taxon>
        <taxon>Tsukamurellaceae</taxon>
        <taxon>Tsukamurella</taxon>
    </lineage>
</organism>
<dbReference type="KEGG" id="tpr:Tpau_4158"/>
<evidence type="ECO:0000313" key="3">
    <source>
        <dbReference type="Proteomes" id="UP000001213"/>
    </source>
</evidence>
<evidence type="ECO:0000256" key="1">
    <source>
        <dbReference type="SAM" id="MobiDB-lite"/>
    </source>
</evidence>
<dbReference type="EMBL" id="CP001966">
    <property type="protein sequence ID" value="ADG80727.1"/>
    <property type="molecule type" value="Genomic_DNA"/>
</dbReference>
<dbReference type="RefSeq" id="WP_013128716.1">
    <property type="nucleotide sequence ID" value="NC_014158.1"/>
</dbReference>
<evidence type="ECO:0000313" key="2">
    <source>
        <dbReference type="EMBL" id="ADG80727.1"/>
    </source>
</evidence>
<dbReference type="Proteomes" id="UP000001213">
    <property type="component" value="Chromosome"/>
</dbReference>
<dbReference type="STRING" id="521096.Tpau_4158"/>
<accession>D5UP18</accession>
<feature type="compositionally biased region" description="Polar residues" evidence="1">
    <location>
        <begin position="1"/>
        <end position="18"/>
    </location>
</feature>
<dbReference type="AlphaFoldDB" id="D5UP18"/>
<keyword evidence="3" id="KW-1185">Reference proteome</keyword>
<sequence>MRNVQQSDLPATDITLSQADPADVAEQSRAVEVESGLDEYPWVRRDEVLLIDGHRFVI</sequence>
<dbReference type="HOGENOM" id="CLU_2977983_0_0_11"/>
<reference evidence="3" key="1">
    <citation type="submission" date="2010-03" db="EMBL/GenBank/DDBJ databases">
        <title>The complete chromosome of Tsukamurella paurometabola DSM 20162.</title>
        <authorList>
            <consortium name="US DOE Joint Genome Institute (JGI-PGF)"/>
            <person name="Lucas S."/>
            <person name="Copeland A."/>
            <person name="Lapidus A."/>
            <person name="Glavina del Rio T."/>
            <person name="Dalin E."/>
            <person name="Tice H."/>
            <person name="Bruce D."/>
            <person name="Goodwin L."/>
            <person name="Pitluck S."/>
            <person name="Kyrpides N."/>
            <person name="Mavromatis K."/>
            <person name="Ivanova N."/>
            <person name="Mikhailova N."/>
            <person name="Munk A.C."/>
            <person name="Brettin T."/>
            <person name="Detter J.C."/>
            <person name="Tapia R."/>
            <person name="Han C."/>
            <person name="Larimer F."/>
            <person name="Land M."/>
            <person name="Hauser L."/>
            <person name="Markowitz V."/>
            <person name="Cheng J.-F."/>
            <person name="Hugenholtz P."/>
            <person name="Woyke T."/>
            <person name="Wu D."/>
            <person name="Jando M."/>
            <person name="Brambilla E."/>
            <person name="Klenk H.-P."/>
            <person name="Eisen J.A."/>
        </authorList>
    </citation>
    <scope>NUCLEOTIDE SEQUENCE [LARGE SCALE GENOMIC DNA]</scope>
    <source>
        <strain evidence="3">ATCC 8368 / DSM 20162 / CCUG 35730 / CIP 100753 / JCM 10117 / KCTC 9821 / NBRC 16120 / NCIMB 702349 / NCTC 13040</strain>
    </source>
</reference>
<name>D5UP18_TSUPD</name>
<proteinExistence type="predicted"/>
<protein>
    <submittedName>
        <fullName evidence="2">Uncharacterized protein</fullName>
    </submittedName>
</protein>